<dbReference type="Proteomes" id="UP001162881">
    <property type="component" value="Unassembled WGS sequence"/>
</dbReference>
<feature type="compositionally biased region" description="Polar residues" evidence="1">
    <location>
        <begin position="18"/>
        <end position="60"/>
    </location>
</feature>
<protein>
    <submittedName>
        <fullName evidence="2">Uncharacterized protein</fullName>
    </submittedName>
</protein>
<sequence length="67" mass="6473">TSGARGSASSQGGFTRSADGTTSGSRTSNATNAATGNSYSGQTTVQNGQVSHTGTCSNASGEAIPCR</sequence>
<name>A0ABT0BJ15_9SPHN</name>
<organism evidence="2 3">
    <name type="scientific">Novosphingobium organovorum</name>
    <dbReference type="NCBI Taxonomy" id="2930092"/>
    <lineage>
        <taxon>Bacteria</taxon>
        <taxon>Pseudomonadati</taxon>
        <taxon>Pseudomonadota</taxon>
        <taxon>Alphaproteobacteria</taxon>
        <taxon>Sphingomonadales</taxon>
        <taxon>Sphingomonadaceae</taxon>
        <taxon>Novosphingobium</taxon>
    </lineage>
</organism>
<proteinExistence type="predicted"/>
<gene>
    <name evidence="2" type="ORF">MTR62_20420</name>
</gene>
<comment type="caution">
    <text evidence="2">The sequence shown here is derived from an EMBL/GenBank/DDBJ whole genome shotgun (WGS) entry which is preliminary data.</text>
</comment>
<feature type="region of interest" description="Disordered" evidence="1">
    <location>
        <begin position="1"/>
        <end position="67"/>
    </location>
</feature>
<reference evidence="2" key="1">
    <citation type="submission" date="2022-03" db="EMBL/GenBank/DDBJ databases">
        <title>Identification of a novel bacterium isolated from mangrove sediments.</title>
        <authorList>
            <person name="Pan X."/>
        </authorList>
    </citation>
    <scope>NUCLEOTIDE SEQUENCE</scope>
    <source>
        <strain evidence="2">B1949</strain>
    </source>
</reference>
<evidence type="ECO:0000313" key="2">
    <source>
        <dbReference type="EMBL" id="MCJ2185030.1"/>
    </source>
</evidence>
<accession>A0ABT0BJ15</accession>
<feature type="compositionally biased region" description="Low complexity" evidence="1">
    <location>
        <begin position="1"/>
        <end position="13"/>
    </location>
</feature>
<feature type="non-terminal residue" evidence="2">
    <location>
        <position position="1"/>
    </location>
</feature>
<dbReference type="EMBL" id="JALHLF010000199">
    <property type="protein sequence ID" value="MCJ2185030.1"/>
    <property type="molecule type" value="Genomic_DNA"/>
</dbReference>
<evidence type="ECO:0000313" key="3">
    <source>
        <dbReference type="Proteomes" id="UP001162881"/>
    </source>
</evidence>
<evidence type="ECO:0000256" key="1">
    <source>
        <dbReference type="SAM" id="MobiDB-lite"/>
    </source>
</evidence>
<keyword evidence="3" id="KW-1185">Reference proteome</keyword>